<keyword evidence="4 7" id="KW-0808">Transferase</keyword>
<dbReference type="PROSITE" id="PS51625">
    <property type="entry name" value="SAM_MT_TRMB"/>
    <property type="match status" value="1"/>
</dbReference>
<accession>A0ABV5LT84</accession>
<dbReference type="RefSeq" id="WP_380139301.1">
    <property type="nucleotide sequence ID" value="NZ_JBHLUI010000010.1"/>
</dbReference>
<evidence type="ECO:0000256" key="6">
    <source>
        <dbReference type="ARBA" id="ARBA00022694"/>
    </source>
</evidence>
<dbReference type="HAMAP" id="MF_01057">
    <property type="entry name" value="tRNA_methyltr_TrmB"/>
    <property type="match status" value="1"/>
</dbReference>
<dbReference type="InterPro" id="IPR003358">
    <property type="entry name" value="tRNA_(Gua-N-7)_MeTrfase_Trmb"/>
</dbReference>
<evidence type="ECO:0000256" key="5">
    <source>
        <dbReference type="ARBA" id="ARBA00022691"/>
    </source>
</evidence>
<keyword evidence="5 7" id="KW-0949">S-adenosyl-L-methionine</keyword>
<proteinExistence type="inferred from homology"/>
<dbReference type="NCBIfam" id="TIGR00091">
    <property type="entry name" value="tRNA (guanosine(46)-N7)-methyltransferase TrmB"/>
    <property type="match status" value="1"/>
</dbReference>
<dbReference type="Pfam" id="PF02390">
    <property type="entry name" value="Methyltransf_4"/>
    <property type="match status" value="1"/>
</dbReference>
<dbReference type="EC" id="2.1.1.33" evidence="7"/>
<feature type="binding site" evidence="7">
    <location>
        <position position="139"/>
    </location>
    <ligand>
        <name>S-adenosyl-L-methionine</name>
        <dbReference type="ChEBI" id="CHEBI:59789"/>
    </ligand>
</feature>
<evidence type="ECO:0000313" key="9">
    <source>
        <dbReference type="Proteomes" id="UP001589748"/>
    </source>
</evidence>
<name>A0ABV5LT84_9ACTN</name>
<dbReference type="CDD" id="cd02440">
    <property type="entry name" value="AdoMet_MTases"/>
    <property type="match status" value="1"/>
</dbReference>
<feature type="binding site" evidence="7">
    <location>
        <position position="89"/>
    </location>
    <ligand>
        <name>S-adenosyl-L-methionine</name>
        <dbReference type="ChEBI" id="CHEBI:59789"/>
    </ligand>
</feature>
<comment type="function">
    <text evidence="2 7">Catalyzes the formation of N(7)-methylguanine at position 46 (m7G46) in tRNA.</text>
</comment>
<feature type="binding site" evidence="7">
    <location>
        <position position="175"/>
    </location>
    <ligand>
        <name>substrate</name>
    </ligand>
</feature>
<dbReference type="Gene3D" id="3.40.50.150">
    <property type="entry name" value="Vaccinia Virus protein VP39"/>
    <property type="match status" value="1"/>
</dbReference>
<dbReference type="PANTHER" id="PTHR23417:SF14">
    <property type="entry name" value="PENTACOTRIPEPTIDE-REPEAT REGION OF PRORP DOMAIN-CONTAINING PROTEIN"/>
    <property type="match status" value="1"/>
</dbReference>
<dbReference type="EMBL" id="JBHMDM010000005">
    <property type="protein sequence ID" value="MFB9377279.1"/>
    <property type="molecule type" value="Genomic_DNA"/>
</dbReference>
<dbReference type="GO" id="GO:0008176">
    <property type="term" value="F:tRNA (guanine(46)-N7)-methyltransferase activity"/>
    <property type="evidence" value="ECO:0007669"/>
    <property type="project" value="UniProtKB-EC"/>
</dbReference>
<protein>
    <recommendedName>
        <fullName evidence="7">tRNA (guanine-N(7)-)-methyltransferase</fullName>
        <ecNumber evidence="7">2.1.1.33</ecNumber>
    </recommendedName>
    <alternativeName>
        <fullName evidence="7">tRNA (guanine(46)-N(7))-methyltransferase</fullName>
    </alternativeName>
    <alternativeName>
        <fullName evidence="7">tRNA(m7G46)-methyltransferase</fullName>
    </alternativeName>
</protein>
<feature type="binding site" evidence="7">
    <location>
        <position position="143"/>
    </location>
    <ligand>
        <name>substrate</name>
    </ligand>
</feature>
<organism evidence="8 9">
    <name type="scientific">Kineococcus gynurae</name>
    <dbReference type="NCBI Taxonomy" id="452979"/>
    <lineage>
        <taxon>Bacteria</taxon>
        <taxon>Bacillati</taxon>
        <taxon>Actinomycetota</taxon>
        <taxon>Actinomycetes</taxon>
        <taxon>Kineosporiales</taxon>
        <taxon>Kineosporiaceae</taxon>
        <taxon>Kineococcus</taxon>
    </lineage>
</organism>
<evidence type="ECO:0000256" key="7">
    <source>
        <dbReference type="HAMAP-Rule" id="MF_01057"/>
    </source>
</evidence>
<comment type="catalytic activity">
    <reaction evidence="1 7">
        <text>guanosine(46) in tRNA + S-adenosyl-L-methionine = N(7)-methylguanosine(46) in tRNA + S-adenosyl-L-homocysteine</text>
        <dbReference type="Rhea" id="RHEA:42708"/>
        <dbReference type="Rhea" id="RHEA-COMP:10188"/>
        <dbReference type="Rhea" id="RHEA-COMP:10189"/>
        <dbReference type="ChEBI" id="CHEBI:57856"/>
        <dbReference type="ChEBI" id="CHEBI:59789"/>
        <dbReference type="ChEBI" id="CHEBI:74269"/>
        <dbReference type="ChEBI" id="CHEBI:74480"/>
        <dbReference type="EC" id="2.1.1.33"/>
    </reaction>
</comment>
<feature type="binding site" evidence="7">
    <location>
        <position position="64"/>
    </location>
    <ligand>
        <name>S-adenosyl-L-methionine</name>
        <dbReference type="ChEBI" id="CHEBI:59789"/>
    </ligand>
</feature>
<dbReference type="PANTHER" id="PTHR23417">
    <property type="entry name" value="3-DEOXY-D-MANNO-OCTULOSONIC-ACID TRANSFERASE/TRNA GUANINE-N 7 - -METHYLTRANSFERASE"/>
    <property type="match status" value="1"/>
</dbReference>
<comment type="pathway">
    <text evidence="7">tRNA modification; N(7)-methylguanine-tRNA biosynthesis.</text>
</comment>
<evidence type="ECO:0000256" key="1">
    <source>
        <dbReference type="ARBA" id="ARBA00000142"/>
    </source>
</evidence>
<evidence type="ECO:0000256" key="4">
    <source>
        <dbReference type="ARBA" id="ARBA00022679"/>
    </source>
</evidence>
<dbReference type="InterPro" id="IPR029063">
    <property type="entry name" value="SAM-dependent_MTases_sf"/>
</dbReference>
<evidence type="ECO:0000313" key="8">
    <source>
        <dbReference type="EMBL" id="MFB9377279.1"/>
    </source>
</evidence>
<dbReference type="InterPro" id="IPR055361">
    <property type="entry name" value="tRNA_methyltr_TrmB_bact"/>
</dbReference>
<evidence type="ECO:0000256" key="3">
    <source>
        <dbReference type="ARBA" id="ARBA00022603"/>
    </source>
</evidence>
<feature type="binding site" evidence="7">
    <location>
        <begin position="210"/>
        <end position="213"/>
    </location>
    <ligand>
        <name>substrate</name>
    </ligand>
</feature>
<comment type="caution">
    <text evidence="8">The sequence shown here is derived from an EMBL/GenBank/DDBJ whole genome shotgun (WGS) entry which is preliminary data.</text>
</comment>
<evidence type="ECO:0000256" key="2">
    <source>
        <dbReference type="ARBA" id="ARBA00003015"/>
    </source>
</evidence>
<reference evidence="8 9" key="1">
    <citation type="submission" date="2024-09" db="EMBL/GenBank/DDBJ databases">
        <authorList>
            <person name="Sun Q."/>
            <person name="Mori K."/>
        </authorList>
    </citation>
    <scope>NUCLEOTIDE SEQUENCE [LARGE SCALE GENOMIC DNA]</scope>
    <source>
        <strain evidence="8 9">TISTR 1856</strain>
    </source>
</reference>
<dbReference type="Proteomes" id="UP001589748">
    <property type="component" value="Unassembled WGS sequence"/>
</dbReference>
<feature type="binding site" evidence="7">
    <location>
        <position position="116"/>
    </location>
    <ligand>
        <name>S-adenosyl-L-methionine</name>
        <dbReference type="ChEBI" id="CHEBI:59789"/>
    </ligand>
</feature>
<keyword evidence="9" id="KW-1185">Reference proteome</keyword>
<keyword evidence="3 7" id="KW-0489">Methyltransferase</keyword>
<sequence length="235" mass="25557">MTQDPVETTRPEPLRSYKLRTAGRMGPARRGAMENLLDRFTVPDGEGVLDLRTLFGRTIPVVLEIGFGMGTSTLEMAEADPATGVLAADVHTPGVAALLLGVDRAGIDSVRVLHGDGRELLQHRIAPGSLAGVRVFFPDPWPKPRHHKRRLVDAAFVGLVADRLAPGGTLHCATDWEPYARQMAEVMAAEPRLALEGDGPHPRPDWRPLTPYENRGLARGHVVTDLLARRVDPSA</sequence>
<keyword evidence="6 7" id="KW-0819">tRNA processing</keyword>
<comment type="caution">
    <text evidence="7">Lacks conserved residue(s) required for the propagation of feature annotation.</text>
</comment>
<gene>
    <name evidence="7 8" type="primary">trmB</name>
    <name evidence="8" type="ORF">ACFFVI_09875</name>
</gene>
<dbReference type="SUPFAM" id="SSF53335">
    <property type="entry name" value="S-adenosyl-L-methionine-dependent methyltransferases"/>
    <property type="match status" value="1"/>
</dbReference>
<comment type="similarity">
    <text evidence="7">Belongs to the class I-like SAM-binding methyltransferase superfamily. TrmB family.</text>
</comment>